<keyword evidence="3" id="KW-1185">Reference proteome</keyword>
<evidence type="ECO:0000313" key="3">
    <source>
        <dbReference type="Proteomes" id="UP000254866"/>
    </source>
</evidence>
<proteinExistence type="predicted"/>
<reference evidence="2 3" key="1">
    <citation type="journal article" date="2018" name="IMA Fungus">
        <title>IMA Genome-F 9: Draft genome sequence of Annulohypoxylon stygium, Aspergillus mulundensis, Berkeleyomyces basicola (syn. Thielaviopsis basicola), Ceratocystis smalleyi, two Cercospora beticola strains, Coleophoma cylindrospora, Fusarium fracticaudum, Phialophora cf. hyalina, and Morchella septimelata.</title>
        <authorList>
            <person name="Wingfield B.D."/>
            <person name="Bills G.F."/>
            <person name="Dong Y."/>
            <person name="Huang W."/>
            <person name="Nel W.J."/>
            <person name="Swalarsk-Parry B.S."/>
            <person name="Vaghefi N."/>
            <person name="Wilken P.M."/>
            <person name="An Z."/>
            <person name="de Beer Z.W."/>
            <person name="De Vos L."/>
            <person name="Chen L."/>
            <person name="Duong T.A."/>
            <person name="Gao Y."/>
            <person name="Hammerbacher A."/>
            <person name="Kikkert J.R."/>
            <person name="Li Y."/>
            <person name="Li H."/>
            <person name="Li K."/>
            <person name="Li Q."/>
            <person name="Liu X."/>
            <person name="Ma X."/>
            <person name="Naidoo K."/>
            <person name="Pethybridge S.J."/>
            <person name="Sun J."/>
            <person name="Steenkamp E.T."/>
            <person name="van der Nest M.A."/>
            <person name="van Wyk S."/>
            <person name="Wingfield M.J."/>
            <person name="Xiong C."/>
            <person name="Yue Q."/>
            <person name="Zhang X."/>
        </authorList>
    </citation>
    <scope>NUCLEOTIDE SEQUENCE [LARGE SCALE GENOMIC DNA]</scope>
    <source>
        <strain evidence="2 3">BP 5553</strain>
    </source>
</reference>
<accession>A0A370TGL8</accession>
<name>A0A370TGL8_9HELO</name>
<dbReference type="OrthoDB" id="5347061at2759"/>
<dbReference type="RefSeq" id="XP_031867326.1">
    <property type="nucleotide sequence ID" value="XM_032016095.1"/>
</dbReference>
<feature type="domain" description="Heterokaryon incompatibility" evidence="1">
    <location>
        <begin position="122"/>
        <end position="269"/>
    </location>
</feature>
<protein>
    <recommendedName>
        <fullName evidence="1">Heterokaryon incompatibility domain-containing protein</fullName>
    </recommendedName>
</protein>
<dbReference type="Proteomes" id="UP000254866">
    <property type="component" value="Unassembled WGS sequence"/>
</dbReference>
<dbReference type="EMBL" id="NPIC01000007">
    <property type="protein sequence ID" value="RDL34344.1"/>
    <property type="molecule type" value="Genomic_DNA"/>
</dbReference>
<dbReference type="GeneID" id="43600321"/>
<gene>
    <name evidence="2" type="ORF">BP5553_07472</name>
</gene>
<sequence length="612" mass="69176">MVKGGLDDESIVVICPGIFGRPMEVLYGGTVTTESIVLQFYVREGISSPVPAIGFASDIASNSMSASCFDFLGVSVTKCDQNHPECQPKSMAALPRRVIDLGSNGWKGRPKLYVSMEEKSPYTALSHCWGTTQTFKTELATFEERTSGIDFNTLPQTFRDAIIITRNLGIRYIWIDSLCIIQDDRNDWEMESGVMSKIYANSYLTIAASSASSDECGFLGPRSAHIARSLEYKYGIPETKIRVREQILHEDSELSTVDPLFTRAWAFQELLVSRRVVCYSSAEIQWHCQRSSWCECDQFEESSLSLDVSTLRQRRRAVHSQARTTVYGRPEDANFYHRWYSIVEAYPSLKLTVPTDRLPALSALAQLFSIKLNDTYMAGLWKGDIRRGLRWQTSWDQPAIGKLPQKYLAPSWSWVSIDGKVFYERSFGQLGYDPADVEPNWASTIGEPIHDDFVDVWCNTSSTNYFGEINGGFLKISGLHATAFLEVPDVKDGADEALIPYTMWPESDPKPPDINHWPPIPYRGFKPDVPLVRSWYTDEKGQRMGTVKRSTLRPGQARDAIVARVWTINICEDCFLVLVPSNRIPKSYERVGFMRGGEAWKKKGIIKDIIIV</sequence>
<comment type="caution">
    <text evidence="2">The sequence shown here is derived from an EMBL/GenBank/DDBJ whole genome shotgun (WGS) entry which is preliminary data.</text>
</comment>
<evidence type="ECO:0000259" key="1">
    <source>
        <dbReference type="Pfam" id="PF06985"/>
    </source>
</evidence>
<dbReference type="STRING" id="2656787.A0A370TGL8"/>
<dbReference type="AlphaFoldDB" id="A0A370TGL8"/>
<evidence type="ECO:0000313" key="2">
    <source>
        <dbReference type="EMBL" id="RDL34344.1"/>
    </source>
</evidence>
<organism evidence="2 3">
    <name type="scientific">Venustampulla echinocandica</name>
    <dbReference type="NCBI Taxonomy" id="2656787"/>
    <lineage>
        <taxon>Eukaryota</taxon>
        <taxon>Fungi</taxon>
        <taxon>Dikarya</taxon>
        <taxon>Ascomycota</taxon>
        <taxon>Pezizomycotina</taxon>
        <taxon>Leotiomycetes</taxon>
        <taxon>Helotiales</taxon>
        <taxon>Pleuroascaceae</taxon>
        <taxon>Venustampulla</taxon>
    </lineage>
</organism>
<dbReference type="Pfam" id="PF06985">
    <property type="entry name" value="HET"/>
    <property type="match status" value="1"/>
</dbReference>
<dbReference type="PANTHER" id="PTHR33112">
    <property type="entry name" value="DOMAIN PROTEIN, PUTATIVE-RELATED"/>
    <property type="match status" value="1"/>
</dbReference>
<dbReference type="InterPro" id="IPR010730">
    <property type="entry name" value="HET"/>
</dbReference>
<dbReference type="PANTHER" id="PTHR33112:SF16">
    <property type="entry name" value="HETEROKARYON INCOMPATIBILITY DOMAIN-CONTAINING PROTEIN"/>
    <property type="match status" value="1"/>
</dbReference>